<protein>
    <submittedName>
        <fullName evidence="7">DUF423 domain-containing protein</fullName>
    </submittedName>
</protein>
<dbReference type="Proteomes" id="UP000478417">
    <property type="component" value="Unassembled WGS sequence"/>
</dbReference>
<dbReference type="AlphaFoldDB" id="A0A6B2M5Q7"/>
<comment type="subcellular location">
    <subcellularLocation>
        <location evidence="1">Membrane</location>
        <topology evidence="1">Multi-pass membrane protein</topology>
    </subcellularLocation>
</comment>
<proteinExistence type="inferred from homology"/>
<evidence type="ECO:0000256" key="1">
    <source>
        <dbReference type="ARBA" id="ARBA00004141"/>
    </source>
</evidence>
<evidence type="ECO:0000256" key="3">
    <source>
        <dbReference type="ARBA" id="ARBA00022692"/>
    </source>
</evidence>
<dbReference type="InterPro" id="IPR006696">
    <property type="entry name" value="DUF423"/>
</dbReference>
<feature type="transmembrane region" description="Helical" evidence="6">
    <location>
        <begin position="91"/>
        <end position="114"/>
    </location>
</feature>
<dbReference type="RefSeq" id="WP_163967055.1">
    <property type="nucleotide sequence ID" value="NZ_JAAGNX010000003.1"/>
</dbReference>
<accession>A0A6B2M5Q7</accession>
<keyword evidence="8" id="KW-1185">Reference proteome</keyword>
<keyword evidence="5 6" id="KW-0472">Membrane</keyword>
<comment type="caution">
    <text evidence="7">The sequence shown here is derived from an EMBL/GenBank/DDBJ whole genome shotgun (WGS) entry which is preliminary data.</text>
</comment>
<gene>
    <name evidence="7" type="ORF">G0Q06_13510</name>
</gene>
<dbReference type="Pfam" id="PF04241">
    <property type="entry name" value="DUF423"/>
    <property type="match status" value="1"/>
</dbReference>
<comment type="similarity">
    <text evidence="2">Belongs to the UPF0382 family.</text>
</comment>
<dbReference type="EMBL" id="JAAGNX010000003">
    <property type="protein sequence ID" value="NDV63477.1"/>
    <property type="molecule type" value="Genomic_DNA"/>
</dbReference>
<evidence type="ECO:0000256" key="5">
    <source>
        <dbReference type="ARBA" id="ARBA00023136"/>
    </source>
</evidence>
<feature type="transmembrane region" description="Helical" evidence="6">
    <location>
        <begin position="40"/>
        <end position="60"/>
    </location>
</feature>
<reference evidence="7 8" key="1">
    <citation type="submission" date="2020-02" db="EMBL/GenBank/DDBJ databases">
        <title>Albibacoteraceae fam. nov., the first described family within the subdivision 4 Verrucomicrobia.</title>
        <authorList>
            <person name="Xi F."/>
        </authorList>
    </citation>
    <scope>NUCLEOTIDE SEQUENCE [LARGE SCALE GENOMIC DNA]</scope>
    <source>
        <strain evidence="7 8">CK1056</strain>
    </source>
</reference>
<dbReference type="PANTHER" id="PTHR43461:SF1">
    <property type="entry name" value="TRANSMEMBRANE PROTEIN 256"/>
    <property type="match status" value="1"/>
</dbReference>
<organism evidence="7 8">
    <name type="scientific">Oceanipulchritudo coccoides</name>
    <dbReference type="NCBI Taxonomy" id="2706888"/>
    <lineage>
        <taxon>Bacteria</taxon>
        <taxon>Pseudomonadati</taxon>
        <taxon>Verrucomicrobiota</taxon>
        <taxon>Opitutia</taxon>
        <taxon>Puniceicoccales</taxon>
        <taxon>Oceanipulchritudinaceae</taxon>
        <taxon>Oceanipulchritudo</taxon>
    </lineage>
</organism>
<keyword evidence="4 6" id="KW-1133">Transmembrane helix</keyword>
<name>A0A6B2M5Q7_9BACT</name>
<evidence type="ECO:0000256" key="6">
    <source>
        <dbReference type="SAM" id="Phobius"/>
    </source>
</evidence>
<dbReference type="PANTHER" id="PTHR43461">
    <property type="entry name" value="TRANSMEMBRANE PROTEIN 256"/>
    <property type="match status" value="1"/>
</dbReference>
<evidence type="ECO:0000256" key="2">
    <source>
        <dbReference type="ARBA" id="ARBA00009694"/>
    </source>
</evidence>
<feature type="transmembrane region" description="Helical" evidence="6">
    <location>
        <begin position="67"/>
        <end position="85"/>
    </location>
</feature>
<evidence type="ECO:0000313" key="8">
    <source>
        <dbReference type="Proteomes" id="UP000478417"/>
    </source>
</evidence>
<evidence type="ECO:0000313" key="7">
    <source>
        <dbReference type="EMBL" id="NDV63477.1"/>
    </source>
</evidence>
<keyword evidence="3 6" id="KW-0812">Transmembrane</keyword>
<evidence type="ECO:0000256" key="4">
    <source>
        <dbReference type="ARBA" id="ARBA00022989"/>
    </source>
</evidence>
<dbReference type="GO" id="GO:0005886">
    <property type="term" value="C:plasma membrane"/>
    <property type="evidence" value="ECO:0007669"/>
    <property type="project" value="TreeGrafter"/>
</dbReference>
<sequence length="120" mass="12920">MDKQLALRITALTGALGIALGAFGAHGLESHLLESGRLETWKTAAFYHLLHVVVMLVLVLRTDWRPLPWLGFFSGVCIFSGSLYLLSLTQIGWLGAITPIGGVLLIAGWVSLAFTKQSAS</sequence>